<dbReference type="Proteomes" id="UP000216020">
    <property type="component" value="Unassembled WGS sequence"/>
</dbReference>
<evidence type="ECO:0000256" key="3">
    <source>
        <dbReference type="ARBA" id="ARBA00008061"/>
    </source>
</evidence>
<dbReference type="PANTHER" id="PTHR43651">
    <property type="entry name" value="1,4-ALPHA-GLUCAN-BRANCHING ENZYME"/>
    <property type="match status" value="1"/>
</dbReference>
<dbReference type="CDD" id="cd02853">
    <property type="entry name" value="E_set_MTHase_like_N"/>
    <property type="match status" value="1"/>
</dbReference>
<keyword evidence="9 14" id="KW-0326">Glycosidase</keyword>
<dbReference type="SUPFAM" id="SSF51445">
    <property type="entry name" value="(Trans)glycosidases"/>
    <property type="match status" value="1"/>
</dbReference>
<dbReference type="OrthoDB" id="9800174at2"/>
<evidence type="ECO:0000256" key="15">
    <source>
        <dbReference type="PIRSR" id="PIRSR006337-1"/>
    </source>
</evidence>
<evidence type="ECO:0000256" key="14">
    <source>
        <dbReference type="PIRNR" id="PIRNR006337"/>
    </source>
</evidence>
<evidence type="ECO:0000313" key="19">
    <source>
        <dbReference type="EMBL" id="OZI34387.1"/>
    </source>
</evidence>
<feature type="binding site" evidence="16">
    <location>
        <begin position="314"/>
        <end position="318"/>
    </location>
    <ligand>
        <name>substrate</name>
    </ligand>
</feature>
<dbReference type="InterPro" id="IPR014756">
    <property type="entry name" value="Ig_E-set"/>
</dbReference>
<dbReference type="Gene3D" id="2.60.40.10">
    <property type="entry name" value="Immunoglobulins"/>
    <property type="match status" value="1"/>
</dbReference>
<dbReference type="SMART" id="SM00642">
    <property type="entry name" value="Aamy"/>
    <property type="match status" value="1"/>
</dbReference>
<dbReference type="EC" id="3.2.1.141" evidence="4 13"/>
<proteinExistence type="inferred from homology"/>
<dbReference type="PANTHER" id="PTHR43651:SF11">
    <property type="entry name" value="MALTO-OLIGOSYLTREHALOSE TREHALOHYDROLASE"/>
    <property type="match status" value="1"/>
</dbReference>
<dbReference type="InterPro" id="IPR022567">
    <property type="entry name" value="DUF3459"/>
</dbReference>
<evidence type="ECO:0000256" key="1">
    <source>
        <dbReference type="ARBA" id="ARBA00004496"/>
    </source>
</evidence>
<evidence type="ECO:0000256" key="5">
    <source>
        <dbReference type="ARBA" id="ARBA00015938"/>
    </source>
</evidence>
<dbReference type="InterPro" id="IPR013783">
    <property type="entry name" value="Ig-like_fold"/>
</dbReference>
<accession>A0A261SBL8</accession>
<dbReference type="AlphaFoldDB" id="A0A261SBL8"/>
<dbReference type="InterPro" id="IPR006047">
    <property type="entry name" value="GH13_cat_dom"/>
</dbReference>
<evidence type="ECO:0000256" key="13">
    <source>
        <dbReference type="NCBIfam" id="TIGR02402"/>
    </source>
</evidence>
<evidence type="ECO:0000259" key="18">
    <source>
        <dbReference type="SMART" id="SM00642"/>
    </source>
</evidence>
<comment type="similarity">
    <text evidence="3 14">Belongs to the glycosyl hydrolase 13 family.</text>
</comment>
<keyword evidence="7 14" id="KW-0378">Hydrolase</keyword>
<feature type="site" description="Transition state stabilizer" evidence="17">
    <location>
        <position position="386"/>
    </location>
</feature>
<evidence type="ECO:0000256" key="10">
    <source>
        <dbReference type="ARBA" id="ARBA00032057"/>
    </source>
</evidence>
<evidence type="ECO:0000256" key="2">
    <source>
        <dbReference type="ARBA" id="ARBA00005199"/>
    </source>
</evidence>
<keyword evidence="20" id="KW-1185">Reference proteome</keyword>
<dbReference type="GO" id="GO:0005992">
    <property type="term" value="P:trehalose biosynthetic process"/>
    <property type="evidence" value="ECO:0007669"/>
    <property type="project" value="UniProtKB-UniRule"/>
</dbReference>
<evidence type="ECO:0000256" key="4">
    <source>
        <dbReference type="ARBA" id="ARBA00012268"/>
    </source>
</evidence>
<evidence type="ECO:0000256" key="16">
    <source>
        <dbReference type="PIRSR" id="PIRSR006337-2"/>
    </source>
</evidence>
<feature type="active site" description="Proton donor" evidence="15">
    <location>
        <position position="295"/>
    </location>
</feature>
<comment type="caution">
    <text evidence="19">The sequence shown here is derived from an EMBL/GenBank/DDBJ whole genome shotgun (WGS) entry which is preliminary data.</text>
</comment>
<evidence type="ECO:0000256" key="17">
    <source>
        <dbReference type="PIRSR" id="PIRSR006337-3"/>
    </source>
</evidence>
<dbReference type="InterPro" id="IPR012768">
    <property type="entry name" value="Trehalose_TreZ"/>
</dbReference>
<keyword evidence="8" id="KW-0119">Carbohydrate metabolism</keyword>
<dbReference type="EMBL" id="NEVM01000002">
    <property type="protein sequence ID" value="OZI34387.1"/>
    <property type="molecule type" value="Genomic_DNA"/>
</dbReference>
<dbReference type="Pfam" id="PF11941">
    <property type="entry name" value="DUF3459"/>
    <property type="match status" value="1"/>
</dbReference>
<organism evidence="19 20">
    <name type="scientific">Bordetella genomosp. 10</name>
    <dbReference type="NCBI Taxonomy" id="1416804"/>
    <lineage>
        <taxon>Bacteria</taxon>
        <taxon>Pseudomonadati</taxon>
        <taxon>Pseudomonadota</taxon>
        <taxon>Betaproteobacteria</taxon>
        <taxon>Burkholderiales</taxon>
        <taxon>Alcaligenaceae</taxon>
        <taxon>Bordetella</taxon>
    </lineage>
</organism>
<evidence type="ECO:0000256" key="11">
    <source>
        <dbReference type="ARBA" id="ARBA00033284"/>
    </source>
</evidence>
<evidence type="ECO:0000256" key="8">
    <source>
        <dbReference type="ARBA" id="ARBA00023277"/>
    </source>
</evidence>
<dbReference type="Gene3D" id="1.10.10.760">
    <property type="entry name" value="E-set domains of sugar-utilizing enzymes"/>
    <property type="match status" value="1"/>
</dbReference>
<dbReference type="GO" id="GO:0033942">
    <property type="term" value="F:4-alpha-D-(1-&gt;4)-alpha-D-glucanotrehalose trehalohydrolase activity"/>
    <property type="evidence" value="ECO:0007669"/>
    <property type="project" value="UniProtKB-EC"/>
</dbReference>
<comment type="subcellular location">
    <subcellularLocation>
        <location evidence="1 15">Cytoplasm</location>
    </subcellularLocation>
</comment>
<comment type="pathway">
    <text evidence="2 14">Glycan biosynthesis; trehalose biosynthesis.</text>
</comment>
<protein>
    <recommendedName>
        <fullName evidence="5 13">Malto-oligosyltrehalose trehalohydrolase</fullName>
        <shortName evidence="14">MTHase</shortName>
        <ecNumber evidence="4 13">3.2.1.141</ecNumber>
    </recommendedName>
    <alternativeName>
        <fullName evidence="11 14">4-alpha-D-((1-&gt;4)-alpha-D-glucano)trehalose trehalohydrolase</fullName>
    </alternativeName>
    <alternativeName>
        <fullName evidence="10 14">Maltooligosyl trehalose trehalohydrolase</fullName>
    </alternativeName>
</protein>
<keyword evidence="6" id="KW-0963">Cytoplasm</keyword>
<dbReference type="UniPathway" id="UPA00299"/>
<dbReference type="CDD" id="cd11325">
    <property type="entry name" value="AmyAc_GTHase"/>
    <property type="match status" value="1"/>
</dbReference>
<feature type="active site" description="Nucleophile" evidence="15">
    <location>
        <position position="262"/>
    </location>
</feature>
<comment type="catalytic activity">
    <reaction evidence="12 14">
        <text>hydrolysis of (1-&gt;4)-alpha-D-glucosidic linkage in 4-alpha-D-[(1-&gt;4)-alpha-D-glucanosyl]n trehalose to yield trehalose and (1-&gt;4)-alpha-D-glucan.</text>
        <dbReference type="EC" id="3.2.1.141"/>
    </reaction>
</comment>
<feature type="domain" description="Glycosyl hydrolase family 13 catalytic" evidence="18">
    <location>
        <begin position="116"/>
        <end position="455"/>
    </location>
</feature>
<dbReference type="GO" id="GO:0005737">
    <property type="term" value="C:cytoplasm"/>
    <property type="evidence" value="ECO:0007669"/>
    <property type="project" value="UniProtKB-SubCell"/>
</dbReference>
<evidence type="ECO:0000256" key="12">
    <source>
        <dbReference type="ARBA" id="ARBA00034013"/>
    </source>
</evidence>
<name>A0A261SBL8_9BORD</name>
<dbReference type="Gene3D" id="3.20.20.80">
    <property type="entry name" value="Glycosidases"/>
    <property type="match status" value="1"/>
</dbReference>
<evidence type="ECO:0000313" key="20">
    <source>
        <dbReference type="Proteomes" id="UP000216020"/>
    </source>
</evidence>
<reference evidence="20" key="1">
    <citation type="submission" date="2017-05" db="EMBL/GenBank/DDBJ databases">
        <title>Complete and WGS of Bordetella genogroups.</title>
        <authorList>
            <person name="Spilker T."/>
            <person name="Lipuma J."/>
        </authorList>
    </citation>
    <scope>NUCLEOTIDE SEQUENCE [LARGE SCALE GENOMIC DNA]</scope>
    <source>
        <strain evidence="20">AU16122</strain>
    </source>
</reference>
<dbReference type="NCBIfam" id="TIGR02402">
    <property type="entry name" value="trehalose_TreZ"/>
    <property type="match status" value="1"/>
</dbReference>
<feature type="binding site" evidence="16">
    <location>
        <begin position="260"/>
        <end position="265"/>
    </location>
    <ligand>
        <name>substrate</name>
    </ligand>
</feature>
<dbReference type="InterPro" id="IPR044901">
    <property type="entry name" value="Trehalose_TreZ_E-set_sf"/>
</dbReference>
<dbReference type="InterPro" id="IPR017853">
    <property type="entry name" value="GH"/>
</dbReference>
<gene>
    <name evidence="19" type="ORF">CAL29_12760</name>
</gene>
<feature type="binding site" evidence="16">
    <location>
        <begin position="385"/>
        <end position="390"/>
    </location>
    <ligand>
        <name>substrate</name>
    </ligand>
</feature>
<dbReference type="PIRSF" id="PIRSF006337">
    <property type="entry name" value="Trehalose_TreZ"/>
    <property type="match status" value="1"/>
</dbReference>
<dbReference type="RefSeq" id="WP_094853384.1">
    <property type="nucleotide sequence ID" value="NZ_NEVM01000002.1"/>
</dbReference>
<sequence length="598" mass="66507">MTSPVPAVSYSHGAVRLADGQTRFRLWAPNARHGVGLEIAGREPLPMRQAADGFYELDVPCEAGARYRYRVAPDLAVPDPASRLQAHDVHDDSVVVEPGAAYAWRHPEWRGRPWNETVFYEVHAGLAGGYAGIEARLSELAALGITAVELMPIADFPGPRNWGYDGVLPYAPDRAYGEPDELRRLIDTAHGLGLMVFLDVVYNHFGPDGNYLNAYASDFFRADVQTPWGAAIDFRRPAVRSYFAENALYWLAEYRFDGLRLDAVHAIKDVGWLEEMAAFVRARIDPARHVHLVLENDDNQVHPLLHGYQAQWNDDAHHVLHHLLTGESEGYYEDYVEQPAQRLARALTEGFVYQGQPSRHRGGERRGERSHLLPPTAFVLFLQNHDQTGNRALGERLGPLLRDARVLKAATALQLLAPQIPLIFMGEERGASTPFYYFTSHADAELAQAVRDGRRKEFQRFRAFANPAMRERIPDPNDPATYADANPYVGQPDPEVAAAYAELLALRHREIVPRLDGARAIGAHVLGMRAVVAQWRMGDGAVLSLYANLGGVDLRPDWLQVDLVDQTVLYESQAGAGAALHEGLLRRACTIALLQAPV</sequence>
<evidence type="ECO:0000256" key="6">
    <source>
        <dbReference type="ARBA" id="ARBA00022490"/>
    </source>
</evidence>
<evidence type="ECO:0000256" key="9">
    <source>
        <dbReference type="ARBA" id="ARBA00023295"/>
    </source>
</evidence>
<evidence type="ECO:0000256" key="7">
    <source>
        <dbReference type="ARBA" id="ARBA00022801"/>
    </source>
</evidence>
<dbReference type="Pfam" id="PF00128">
    <property type="entry name" value="Alpha-amylase"/>
    <property type="match status" value="1"/>
</dbReference>
<dbReference type="SUPFAM" id="SSF81296">
    <property type="entry name" value="E set domains"/>
    <property type="match status" value="1"/>
</dbReference>